<evidence type="ECO:0000313" key="2">
    <source>
        <dbReference type="Proteomes" id="UP000183975"/>
    </source>
</evidence>
<dbReference type="EMBL" id="FRAH01000096">
    <property type="protein sequence ID" value="SHL34950.1"/>
    <property type="molecule type" value="Genomic_DNA"/>
</dbReference>
<evidence type="ECO:0008006" key="3">
    <source>
        <dbReference type="Google" id="ProtNLM"/>
    </source>
</evidence>
<gene>
    <name evidence="1" type="ORF">SAMN02745138_03293</name>
</gene>
<proteinExistence type="predicted"/>
<evidence type="ECO:0000313" key="1">
    <source>
        <dbReference type="EMBL" id="SHL34950.1"/>
    </source>
</evidence>
<accession>A0A1M6ZX09</accession>
<reference evidence="1 2" key="1">
    <citation type="submission" date="2016-11" db="EMBL/GenBank/DDBJ databases">
        <authorList>
            <person name="Jaros S."/>
            <person name="Januszkiewicz K."/>
            <person name="Wedrychowicz H."/>
        </authorList>
    </citation>
    <scope>NUCLEOTIDE SEQUENCE [LARGE SCALE GENOMIC DNA]</scope>
    <source>
        <strain evidence="1 2">DSM 14214</strain>
    </source>
</reference>
<dbReference type="OrthoDB" id="9992146at2"/>
<keyword evidence="2" id="KW-1185">Reference proteome</keyword>
<protein>
    <recommendedName>
        <fullName evidence="3">DUF4367 domain-containing protein</fullName>
    </recommendedName>
</protein>
<sequence>MIKTPRIVLIIIGILLILFYVRGCIASKNEPEAPVAWRSVETEELEQIQSDFAQNMPETVYFPAKIPDTYSLHQSEIRTNADNSTETIEHYFQHTYLENPKKRIDATNIKSESLWFIQSKDADYIQKYISSEMTQSYEEGTYIFQSGELENTLFWKQGSWMFLLRGKLEQQDMETIASSRQCETFSVNM</sequence>
<organism evidence="1 2">
    <name type="scientific">Anaerotignum lactatifermentans DSM 14214</name>
    <dbReference type="NCBI Taxonomy" id="1121323"/>
    <lineage>
        <taxon>Bacteria</taxon>
        <taxon>Bacillati</taxon>
        <taxon>Bacillota</taxon>
        <taxon>Clostridia</taxon>
        <taxon>Lachnospirales</taxon>
        <taxon>Anaerotignaceae</taxon>
        <taxon>Anaerotignum</taxon>
    </lineage>
</organism>
<dbReference type="RefSeq" id="WP_072853588.1">
    <property type="nucleotide sequence ID" value="NZ_FRAH01000096.1"/>
</dbReference>
<name>A0A1M6ZX09_9FIRM</name>
<dbReference type="AlphaFoldDB" id="A0A1M6ZX09"/>
<dbReference type="Proteomes" id="UP000183975">
    <property type="component" value="Unassembled WGS sequence"/>
</dbReference>